<keyword evidence="6" id="KW-0256">Endoplasmic reticulum</keyword>
<evidence type="ECO:0000313" key="12">
    <source>
        <dbReference type="EMBL" id="CAB4291231.1"/>
    </source>
</evidence>
<evidence type="ECO:0000256" key="3">
    <source>
        <dbReference type="ARBA" id="ARBA00005316"/>
    </source>
</evidence>
<dbReference type="GO" id="GO:0016255">
    <property type="term" value="P:attachment of GPI anchor to protein"/>
    <property type="evidence" value="ECO:0007669"/>
    <property type="project" value="InterPro"/>
</dbReference>
<keyword evidence="8 11" id="KW-0472">Membrane</keyword>
<evidence type="ECO:0008006" key="14">
    <source>
        <dbReference type="Google" id="ProtNLM"/>
    </source>
</evidence>
<keyword evidence="4" id="KW-0337">GPI-anchor biosynthesis</keyword>
<evidence type="ECO:0000256" key="4">
    <source>
        <dbReference type="ARBA" id="ARBA00022502"/>
    </source>
</evidence>
<reference evidence="12 13" key="1">
    <citation type="submission" date="2020-05" db="EMBL/GenBank/DDBJ databases">
        <authorList>
            <person name="Campoy J."/>
            <person name="Schneeberger K."/>
            <person name="Spophaly S."/>
        </authorList>
    </citation>
    <scope>NUCLEOTIDE SEQUENCE [LARGE SCALE GENOMIC DNA]</scope>
    <source>
        <strain evidence="12">PruArmRojPasFocal</strain>
    </source>
</reference>
<protein>
    <recommendedName>
        <fullName evidence="14">GPI transamidase component PIG-S</fullName>
    </recommendedName>
</protein>
<evidence type="ECO:0000256" key="5">
    <source>
        <dbReference type="ARBA" id="ARBA00022692"/>
    </source>
</evidence>
<keyword evidence="7 11" id="KW-1133">Transmembrane helix</keyword>
<feature type="transmembrane region" description="Helical" evidence="11">
    <location>
        <begin position="42"/>
        <end position="60"/>
    </location>
</feature>
<evidence type="ECO:0000313" key="13">
    <source>
        <dbReference type="Proteomes" id="UP000507222"/>
    </source>
</evidence>
<keyword evidence="5 11" id="KW-0812">Transmembrane</keyword>
<accession>A0A6J5VT83</accession>
<dbReference type="Pfam" id="PF10510">
    <property type="entry name" value="PIG-S"/>
    <property type="match status" value="1"/>
</dbReference>
<feature type="region of interest" description="Disordered" evidence="10">
    <location>
        <begin position="1"/>
        <end position="32"/>
    </location>
</feature>
<evidence type="ECO:0000256" key="11">
    <source>
        <dbReference type="SAM" id="Phobius"/>
    </source>
</evidence>
<keyword evidence="9" id="KW-0325">Glycoprotein</keyword>
<dbReference type="InterPro" id="IPR019540">
    <property type="entry name" value="PtdIno-glycan_biosynth_class_S"/>
</dbReference>
<comment type="similarity">
    <text evidence="3">Belongs to the PIGS family.</text>
</comment>
<sequence>MAEITEPLLPATEAPETSKPQEPALDFDPKTMRKTKPGVKRLILTVSVLFSFVLGVPFIYKSVEIYRAPLPFREIESLSAQIDSKPFQFPCRLQAIFIGFDWKSSVATLESSILSQMTKLTSQTPQCGTCSPNHTVSVVLNSNSHCLQSRTASCSPECGAIRSVELDGDDEAVDEALESVLGGCSGSNSGSGGEVYSVVVVNRGEEVRAVVGKYRHAWIVGRVSEAEAVSRAAEIFVKVFVNGGKEEGLIHGEFMPVGADGTVVLSFNLLNADPRDWVYDWDFQSVDETLLAPIIEAMKPVANISVESQVLYHMPKSSLSYWDDKWDSYIFSTKDLPFFVNSNEWHLDTSIAAGGRSKMLHFVIYIPSAKECPLLLQLPDGEISKTNSFISPMWGGVIVWNPQTCRKDSESKHPSRHTISHQDLQKVFEVFMGQFRQLFGFKSDNLYVGASGTSSLLASERGFTVWELDVLSRMHTCFNLHSCATTLGSLSRLVQSLPRMIIMDEIGKQVKYSLEAAKLAQTNASLGVYNASAVSSRQARSLAEDAFFHPSIMSVSYYSFEHCFAVYSPFFLPVSIHVLLAAVREWRRHKQENKKSGSGSGTLSELLVLAEKLLVFAEQLLVLEAQLLVLLDKLFDLLKRLLGVLLRLIQHLPVLLGKPLKLVAWGGWAVGEQLPQTPLHCLKHHFFAVSGEDEEEEGSGCREPERWSKRQLALYQGKGSPRAAIIHVNSSCPSPPSKTCKRFWRSKSEKLEKECVDDLQAKGCREN</sequence>
<comment type="pathway">
    <text evidence="2">Glycolipid biosynthesis; glycosylphosphatidylinositol-anchor biosynthesis.</text>
</comment>
<organism evidence="12 13">
    <name type="scientific">Prunus armeniaca</name>
    <name type="common">Apricot</name>
    <name type="synonym">Armeniaca vulgaris</name>
    <dbReference type="NCBI Taxonomy" id="36596"/>
    <lineage>
        <taxon>Eukaryota</taxon>
        <taxon>Viridiplantae</taxon>
        <taxon>Streptophyta</taxon>
        <taxon>Embryophyta</taxon>
        <taxon>Tracheophyta</taxon>
        <taxon>Spermatophyta</taxon>
        <taxon>Magnoliopsida</taxon>
        <taxon>eudicotyledons</taxon>
        <taxon>Gunneridae</taxon>
        <taxon>Pentapetalae</taxon>
        <taxon>rosids</taxon>
        <taxon>fabids</taxon>
        <taxon>Rosales</taxon>
        <taxon>Rosaceae</taxon>
        <taxon>Amygdaloideae</taxon>
        <taxon>Amygdaleae</taxon>
        <taxon>Prunus</taxon>
    </lineage>
</organism>
<dbReference type="Proteomes" id="UP000507222">
    <property type="component" value="Unassembled WGS sequence"/>
</dbReference>
<proteinExistence type="inferred from homology"/>
<evidence type="ECO:0000256" key="10">
    <source>
        <dbReference type="SAM" id="MobiDB-lite"/>
    </source>
</evidence>
<dbReference type="PANTHER" id="PTHR21072:SF13">
    <property type="entry name" value="GPI TRANSAMIDASE COMPONENT PIG-S"/>
    <property type="match status" value="1"/>
</dbReference>
<evidence type="ECO:0000256" key="7">
    <source>
        <dbReference type="ARBA" id="ARBA00022989"/>
    </source>
</evidence>
<dbReference type="UniPathway" id="UPA00196"/>
<evidence type="ECO:0000256" key="2">
    <source>
        <dbReference type="ARBA" id="ARBA00004687"/>
    </source>
</evidence>
<name>A0A6J5VT83_PRUAR</name>
<dbReference type="AlphaFoldDB" id="A0A6J5VT83"/>
<evidence type="ECO:0000256" key="6">
    <source>
        <dbReference type="ARBA" id="ARBA00022824"/>
    </source>
</evidence>
<dbReference type="GO" id="GO:0006506">
    <property type="term" value="P:GPI anchor biosynthetic process"/>
    <property type="evidence" value="ECO:0007669"/>
    <property type="project" value="UniProtKB-UniPathway"/>
</dbReference>
<dbReference type="PANTHER" id="PTHR21072">
    <property type="entry name" value="GPI TRANSAMIDASE COMPONENT PIG-S"/>
    <property type="match status" value="1"/>
</dbReference>
<evidence type="ECO:0000256" key="9">
    <source>
        <dbReference type="ARBA" id="ARBA00023180"/>
    </source>
</evidence>
<evidence type="ECO:0000256" key="8">
    <source>
        <dbReference type="ARBA" id="ARBA00023136"/>
    </source>
</evidence>
<gene>
    <name evidence="12" type="ORF">CURHAP_LOCUS51494</name>
</gene>
<dbReference type="GO" id="GO:0042765">
    <property type="term" value="C:GPI-anchor transamidase complex"/>
    <property type="evidence" value="ECO:0007669"/>
    <property type="project" value="InterPro"/>
</dbReference>
<dbReference type="EMBL" id="CAEKDK010000008">
    <property type="protein sequence ID" value="CAB4291231.1"/>
    <property type="molecule type" value="Genomic_DNA"/>
</dbReference>
<evidence type="ECO:0000256" key="1">
    <source>
        <dbReference type="ARBA" id="ARBA00004477"/>
    </source>
</evidence>
<comment type="subcellular location">
    <subcellularLocation>
        <location evidence="1">Endoplasmic reticulum membrane</location>
        <topology evidence="1">Multi-pass membrane protein</topology>
    </subcellularLocation>
</comment>